<dbReference type="PANTHER" id="PTHR33387:SF3">
    <property type="entry name" value="DUF985 DOMAIN-CONTAINING PROTEIN"/>
    <property type="match status" value="1"/>
</dbReference>
<comment type="caution">
    <text evidence="2">The sequence shown here is derived from an EMBL/GenBank/DDBJ whole genome shotgun (WGS) entry which is preliminary data.</text>
</comment>
<feature type="domain" description="DUF985" evidence="1">
    <location>
        <begin position="30"/>
        <end position="165"/>
    </location>
</feature>
<evidence type="ECO:0000259" key="1">
    <source>
        <dbReference type="Pfam" id="PF06172"/>
    </source>
</evidence>
<dbReference type="SUPFAM" id="SSF51182">
    <property type="entry name" value="RmlC-like cupins"/>
    <property type="match status" value="1"/>
</dbReference>
<keyword evidence="3" id="KW-1185">Reference proteome</keyword>
<gene>
    <name evidence="2" type="ORF">DDQ50_08475</name>
</gene>
<protein>
    <submittedName>
        <fullName evidence="2">Cupin</fullName>
    </submittedName>
</protein>
<dbReference type="PANTHER" id="PTHR33387">
    <property type="entry name" value="RMLC-LIKE JELLY ROLL FOLD PROTEIN"/>
    <property type="match status" value="1"/>
</dbReference>
<dbReference type="CDD" id="cd06121">
    <property type="entry name" value="cupin_YML079wp"/>
    <property type="match status" value="1"/>
</dbReference>
<accession>A0A2V1HUP9</accession>
<dbReference type="InterPro" id="IPR014710">
    <property type="entry name" value="RmlC-like_jellyroll"/>
</dbReference>
<dbReference type="Proteomes" id="UP000244893">
    <property type="component" value="Unassembled WGS sequence"/>
</dbReference>
<dbReference type="Pfam" id="PF06172">
    <property type="entry name" value="Cupin_5"/>
    <property type="match status" value="1"/>
</dbReference>
<sequence length="169" mass="18402">MASSELDAEVFDRLAVDGRLIERVRRPPLAARLELLPHPEGGWYRRTWTSGDTVTVEDPDGSLRIRPAATLILFLLPVGEVSAWHRVTSTEVWIWNGPGPVSLQHGGYGDEPVEGEVVVLGDSSHGLPAQEIIPAGEWQRTLVSTEDALVSCMVSPGFDFADFTMPGDA</sequence>
<dbReference type="EMBL" id="QEOP01000002">
    <property type="protein sequence ID" value="PVZ93814.1"/>
    <property type="molecule type" value="Genomic_DNA"/>
</dbReference>
<evidence type="ECO:0000313" key="2">
    <source>
        <dbReference type="EMBL" id="PVZ93814.1"/>
    </source>
</evidence>
<organism evidence="2 3">
    <name type="scientific">Amnibacterium flavum</name>
    <dbReference type="NCBI Taxonomy" id="2173173"/>
    <lineage>
        <taxon>Bacteria</taxon>
        <taxon>Bacillati</taxon>
        <taxon>Actinomycetota</taxon>
        <taxon>Actinomycetes</taxon>
        <taxon>Micrococcales</taxon>
        <taxon>Microbacteriaceae</taxon>
        <taxon>Amnibacterium</taxon>
    </lineage>
</organism>
<evidence type="ECO:0000313" key="3">
    <source>
        <dbReference type="Proteomes" id="UP000244893"/>
    </source>
</evidence>
<dbReference type="OrthoDB" id="9798288at2"/>
<dbReference type="Gene3D" id="2.60.120.10">
    <property type="entry name" value="Jelly Rolls"/>
    <property type="match status" value="1"/>
</dbReference>
<dbReference type="RefSeq" id="WP_116756328.1">
    <property type="nucleotide sequence ID" value="NZ_JBHUEX010000001.1"/>
</dbReference>
<dbReference type="InterPro" id="IPR011051">
    <property type="entry name" value="RmlC_Cupin_sf"/>
</dbReference>
<dbReference type="InterPro" id="IPR039935">
    <property type="entry name" value="YML079W-like"/>
</dbReference>
<proteinExistence type="predicted"/>
<dbReference type="AlphaFoldDB" id="A0A2V1HUP9"/>
<dbReference type="InterPro" id="IPR009327">
    <property type="entry name" value="Cupin_DUF985"/>
</dbReference>
<name>A0A2V1HUP9_9MICO</name>
<reference evidence="2 3" key="1">
    <citation type="submission" date="2018-05" db="EMBL/GenBank/DDBJ databases">
        <title>Amnibacterium sp. M8JJ-5, whole genome shotgun sequence.</title>
        <authorList>
            <person name="Tuo L."/>
        </authorList>
    </citation>
    <scope>NUCLEOTIDE SEQUENCE [LARGE SCALE GENOMIC DNA]</scope>
    <source>
        <strain evidence="2 3">M8JJ-5</strain>
    </source>
</reference>